<reference evidence="2" key="1">
    <citation type="submission" date="2016-10" db="EMBL/GenBank/DDBJ databases">
        <authorList>
            <person name="Varghese N."/>
            <person name="Submissions S."/>
        </authorList>
    </citation>
    <scope>NUCLEOTIDE SEQUENCE [LARGE SCALE GENOMIC DNA]</scope>
    <source>
        <strain evidence="2">S9</strain>
    </source>
</reference>
<dbReference type="AlphaFoldDB" id="A0A1H9UGB9"/>
<dbReference type="Proteomes" id="UP000198571">
    <property type="component" value="Unassembled WGS sequence"/>
</dbReference>
<dbReference type="RefSeq" id="WP_093051628.1">
    <property type="nucleotide sequence ID" value="NZ_FOGT01000007.1"/>
</dbReference>
<dbReference type="EMBL" id="FOGT01000007">
    <property type="protein sequence ID" value="SES08399.1"/>
    <property type="molecule type" value="Genomic_DNA"/>
</dbReference>
<organism evidence="1 2">
    <name type="scientific">Salipaludibacillus aurantiacus</name>
    <dbReference type="NCBI Taxonomy" id="1601833"/>
    <lineage>
        <taxon>Bacteria</taxon>
        <taxon>Bacillati</taxon>
        <taxon>Bacillota</taxon>
        <taxon>Bacilli</taxon>
        <taxon>Bacillales</taxon>
        <taxon>Bacillaceae</taxon>
    </lineage>
</organism>
<evidence type="ECO:0000313" key="1">
    <source>
        <dbReference type="EMBL" id="SES08399.1"/>
    </source>
</evidence>
<gene>
    <name evidence="1" type="ORF">SAMN05518684_107194</name>
</gene>
<accession>A0A1H9UGB9</accession>
<evidence type="ECO:0000313" key="2">
    <source>
        <dbReference type="Proteomes" id="UP000198571"/>
    </source>
</evidence>
<name>A0A1H9UGB9_9BACI</name>
<proteinExistence type="predicted"/>
<keyword evidence="2" id="KW-1185">Reference proteome</keyword>
<sequence length="60" mass="7151">MEDKYSIILINNLGEIKEIEFEETNKKVDILTVNDKAKAIEYYHVYKNRYKNLSVKLIKS</sequence>
<protein>
    <submittedName>
        <fullName evidence="1">Uncharacterized protein</fullName>
    </submittedName>
</protein>